<comment type="caution">
    <text evidence="2">The sequence shown here is derived from an EMBL/GenBank/DDBJ whole genome shotgun (WGS) entry which is preliminary data.</text>
</comment>
<dbReference type="EMBL" id="LAZR01000441">
    <property type="protein sequence ID" value="KKN68742.1"/>
    <property type="molecule type" value="Genomic_DNA"/>
</dbReference>
<keyword evidence="1" id="KW-1133">Transmembrane helix</keyword>
<proteinExistence type="predicted"/>
<sequence length="122" mass="13393">MTAEINQSNKIKHEFSFSTLGFFVKLYLVGLCIFSLVAAGGMVFIVLKKGSVHPLALALAVLGLCSYALWHLWAVSKRKVNQITILAILSLLIGGNIASCVIMFFIRQAAVKERALINKEKL</sequence>
<dbReference type="AlphaFoldDB" id="A0A0F9T1R2"/>
<reference evidence="2" key="1">
    <citation type="journal article" date="2015" name="Nature">
        <title>Complex archaea that bridge the gap between prokaryotes and eukaryotes.</title>
        <authorList>
            <person name="Spang A."/>
            <person name="Saw J.H."/>
            <person name="Jorgensen S.L."/>
            <person name="Zaremba-Niedzwiedzka K."/>
            <person name="Martijn J."/>
            <person name="Lind A.E."/>
            <person name="van Eijk R."/>
            <person name="Schleper C."/>
            <person name="Guy L."/>
            <person name="Ettema T.J."/>
        </authorList>
    </citation>
    <scope>NUCLEOTIDE SEQUENCE</scope>
</reference>
<keyword evidence="1" id="KW-0812">Transmembrane</keyword>
<gene>
    <name evidence="2" type="ORF">LCGC14_0448410</name>
</gene>
<evidence type="ECO:0000313" key="2">
    <source>
        <dbReference type="EMBL" id="KKN68742.1"/>
    </source>
</evidence>
<feature type="transmembrane region" description="Helical" evidence="1">
    <location>
        <begin position="26"/>
        <end position="47"/>
    </location>
</feature>
<accession>A0A0F9T1R2</accession>
<keyword evidence="1" id="KW-0472">Membrane</keyword>
<protein>
    <submittedName>
        <fullName evidence="2">Uncharacterized protein</fullName>
    </submittedName>
</protein>
<feature type="transmembrane region" description="Helical" evidence="1">
    <location>
        <begin position="85"/>
        <end position="106"/>
    </location>
</feature>
<feature type="transmembrane region" description="Helical" evidence="1">
    <location>
        <begin position="54"/>
        <end position="73"/>
    </location>
</feature>
<name>A0A0F9T1R2_9ZZZZ</name>
<organism evidence="2">
    <name type="scientific">marine sediment metagenome</name>
    <dbReference type="NCBI Taxonomy" id="412755"/>
    <lineage>
        <taxon>unclassified sequences</taxon>
        <taxon>metagenomes</taxon>
        <taxon>ecological metagenomes</taxon>
    </lineage>
</organism>
<evidence type="ECO:0000256" key="1">
    <source>
        <dbReference type="SAM" id="Phobius"/>
    </source>
</evidence>